<dbReference type="PROSITE" id="PS00552">
    <property type="entry name" value="HTH_MERR_1"/>
    <property type="match status" value="1"/>
</dbReference>
<feature type="coiled-coil region" evidence="4">
    <location>
        <begin position="84"/>
        <end position="118"/>
    </location>
</feature>
<dbReference type="PATRIC" id="fig|398512.5.peg.1284"/>
<organism evidence="6 7">
    <name type="scientific">Pseudobacteroides cellulosolvens ATCC 35603 = DSM 2933</name>
    <dbReference type="NCBI Taxonomy" id="398512"/>
    <lineage>
        <taxon>Bacteria</taxon>
        <taxon>Bacillati</taxon>
        <taxon>Bacillota</taxon>
        <taxon>Clostridia</taxon>
        <taxon>Eubacteriales</taxon>
        <taxon>Oscillospiraceae</taxon>
        <taxon>Pseudobacteroides</taxon>
    </lineage>
</organism>
<dbReference type="AlphaFoldDB" id="A0A0L6JJU6"/>
<evidence type="ECO:0000313" key="6">
    <source>
        <dbReference type="EMBL" id="KNY25978.1"/>
    </source>
</evidence>
<dbReference type="SUPFAM" id="SSF46955">
    <property type="entry name" value="Putative DNA-binding domain"/>
    <property type="match status" value="2"/>
</dbReference>
<reference evidence="7" key="1">
    <citation type="submission" date="2015-07" db="EMBL/GenBank/DDBJ databases">
        <title>Near-Complete Genome Sequence of the Cellulolytic Bacterium Bacteroides (Pseudobacteroides) cellulosolvens ATCC 35603.</title>
        <authorList>
            <person name="Dassa B."/>
            <person name="Utturkar S.M."/>
            <person name="Klingeman D.M."/>
            <person name="Hurt R.A."/>
            <person name="Keller M."/>
            <person name="Xu J."/>
            <person name="Reddy Y.H.K."/>
            <person name="Borovok I."/>
            <person name="Grinberg I.R."/>
            <person name="Lamed R."/>
            <person name="Zhivin O."/>
            <person name="Bayer E.A."/>
            <person name="Brown S.D."/>
        </authorList>
    </citation>
    <scope>NUCLEOTIDE SEQUENCE [LARGE SCALE GENOMIC DNA]</scope>
    <source>
        <strain evidence="7">DSM 2933</strain>
    </source>
</reference>
<dbReference type="Pfam" id="PF13411">
    <property type="entry name" value="MerR_1"/>
    <property type="match status" value="1"/>
</dbReference>
<evidence type="ECO:0000256" key="1">
    <source>
        <dbReference type="ARBA" id="ARBA00023015"/>
    </source>
</evidence>
<evidence type="ECO:0000256" key="2">
    <source>
        <dbReference type="ARBA" id="ARBA00023125"/>
    </source>
</evidence>
<dbReference type="PANTHER" id="PTHR30204:SF94">
    <property type="entry name" value="HEAVY METAL-DEPENDENT TRANSCRIPTIONAL REGULATOR HI_0293-RELATED"/>
    <property type="match status" value="1"/>
</dbReference>
<dbReference type="Proteomes" id="UP000036923">
    <property type="component" value="Unassembled WGS sequence"/>
</dbReference>
<dbReference type="STRING" id="398512.Bccel_1238"/>
<dbReference type="EMBL" id="LGTC01000001">
    <property type="protein sequence ID" value="KNY25978.1"/>
    <property type="molecule type" value="Genomic_DNA"/>
</dbReference>
<keyword evidence="4" id="KW-0175">Coiled coil</keyword>
<gene>
    <name evidence="6" type="ORF">Bccel_1238</name>
</gene>
<dbReference type="Pfam" id="PF00376">
    <property type="entry name" value="MerR"/>
    <property type="match status" value="1"/>
</dbReference>
<dbReference type="eggNOG" id="COG0789">
    <property type="taxonomic scope" value="Bacteria"/>
</dbReference>
<feature type="domain" description="HTH merR-type" evidence="5">
    <location>
        <begin position="8"/>
        <end position="77"/>
    </location>
</feature>
<keyword evidence="2" id="KW-0238">DNA-binding</keyword>
<comment type="caution">
    <text evidence="6">The sequence shown here is derived from an EMBL/GenBank/DDBJ whole genome shotgun (WGS) entry which is preliminary data.</text>
</comment>
<keyword evidence="7" id="KW-1185">Reference proteome</keyword>
<name>A0A0L6JJU6_9FIRM</name>
<dbReference type="Gene3D" id="1.10.1660.10">
    <property type="match status" value="2"/>
</dbReference>
<keyword evidence="3" id="KW-0804">Transcription</keyword>
<sequence length="253" mass="29492">MLFFDMKYYKTSEIAKLAGVHPNTVRLYEDINFIPKAERKENGYRVFNDIHLEQIRLARMALKCELLQNGLRKQAIDIIKTSSAGDYENAINKTQEFLSNLEKEQHNAEEAIDISKDLISNVKNEKSTLNLTRKETAQYLDVTIDTLRNWELNGLVTVERKENGYRIYTDKEIRFLKIIKALRCANYSLMSILRMLKAVSENRTENIKKIIDTPYESEEIITSCDRLITSILNSKNTALLMLKQLGKMKRKFK</sequence>
<dbReference type="SMART" id="SM00422">
    <property type="entry name" value="HTH_MERR"/>
    <property type="match status" value="2"/>
</dbReference>
<feature type="domain" description="HTH merR-type" evidence="5">
    <location>
        <begin position="130"/>
        <end position="198"/>
    </location>
</feature>
<dbReference type="GO" id="GO:0003677">
    <property type="term" value="F:DNA binding"/>
    <property type="evidence" value="ECO:0007669"/>
    <property type="project" value="UniProtKB-KW"/>
</dbReference>
<dbReference type="InterPro" id="IPR009061">
    <property type="entry name" value="DNA-bd_dom_put_sf"/>
</dbReference>
<protein>
    <submittedName>
        <fullName evidence="6">Transcriptional regulator, MerR family</fullName>
    </submittedName>
</protein>
<dbReference type="InterPro" id="IPR000551">
    <property type="entry name" value="MerR-type_HTH_dom"/>
</dbReference>
<evidence type="ECO:0000256" key="3">
    <source>
        <dbReference type="ARBA" id="ARBA00023163"/>
    </source>
</evidence>
<evidence type="ECO:0000259" key="5">
    <source>
        <dbReference type="PROSITE" id="PS50937"/>
    </source>
</evidence>
<evidence type="ECO:0000256" key="4">
    <source>
        <dbReference type="SAM" id="Coils"/>
    </source>
</evidence>
<accession>A0A0L6JJU6</accession>
<dbReference type="CDD" id="cd04761">
    <property type="entry name" value="HTH_MerR-SF"/>
    <property type="match status" value="1"/>
</dbReference>
<evidence type="ECO:0000313" key="7">
    <source>
        <dbReference type="Proteomes" id="UP000036923"/>
    </source>
</evidence>
<proteinExistence type="predicted"/>
<dbReference type="GO" id="GO:0003700">
    <property type="term" value="F:DNA-binding transcription factor activity"/>
    <property type="evidence" value="ECO:0007669"/>
    <property type="project" value="InterPro"/>
</dbReference>
<dbReference type="InterPro" id="IPR047057">
    <property type="entry name" value="MerR_fam"/>
</dbReference>
<dbReference type="PROSITE" id="PS50937">
    <property type="entry name" value="HTH_MERR_2"/>
    <property type="match status" value="2"/>
</dbReference>
<dbReference type="PANTHER" id="PTHR30204">
    <property type="entry name" value="REDOX-CYCLING DRUG-SENSING TRANSCRIPTIONAL ACTIVATOR SOXR"/>
    <property type="match status" value="1"/>
</dbReference>
<keyword evidence="1" id="KW-0805">Transcription regulation</keyword>